<feature type="transmembrane region" description="Helical" evidence="2">
    <location>
        <begin position="485"/>
        <end position="507"/>
    </location>
</feature>
<evidence type="ECO:0000313" key="4">
    <source>
        <dbReference type="Proteomes" id="UP001222958"/>
    </source>
</evidence>
<protein>
    <submittedName>
        <fullName evidence="3">Glycine zipper family protein</fullName>
    </submittedName>
</protein>
<keyword evidence="2" id="KW-0472">Membrane</keyword>
<sequence length="541" mass="59406">MPIPFIIAGLGLAAGALGIGGHLNAKETNEKAQRIVDNAQNMYDDAKLSLEASQKNTESALLALGYNKKNTLETSINLFLQAYERIKNIELSESVGLDEISNFTIDRKETLQLREMSNIYESKFSSGATGAATGAVIALAASGSLPIVTGALSTAGTVFAAGEIGAAVGLAGSALSFGAAMTPLSAIVAPAILFSAISADRKADENLEKANTMYAEAEVAVEKMKTAEVLCDAISNKAEMFNDLLTKLNVMFLECTRLFDGLTRKKAGLFRNKVVNAEDFTEEELKLVAVTRALAGAVKAIIYTPILNEEGSISLDSEKVYENTVENLPVFNERFKEVKELEYSVKIKPTKVNTVRPKKIVNNINLPKLESIDSFDSIRNILALIIAYFVASRLDRSLSVTAMVFCTVALLIMNIDTTSKVFKLVKNLISFIMGLSFTIFFYNNCESLMYIKHFYISLIVVFIICSAVFAWTSDSTKETNNIKKVLTVISMSIFLFILALFFFRILTFWIDFSFKTSRIITVILYFFFALAGAFSYDLESN</sequence>
<comment type="caution">
    <text evidence="3">The sequence shown here is derived from an EMBL/GenBank/DDBJ whole genome shotgun (WGS) entry which is preliminary data.</text>
</comment>
<dbReference type="AlphaFoldDB" id="A0AAP4A6R3"/>
<evidence type="ECO:0000256" key="2">
    <source>
        <dbReference type="SAM" id="Phobius"/>
    </source>
</evidence>
<feature type="coiled-coil region" evidence="1">
    <location>
        <begin position="22"/>
        <end position="56"/>
    </location>
</feature>
<evidence type="ECO:0000313" key="3">
    <source>
        <dbReference type="EMBL" id="MDH2335998.1"/>
    </source>
</evidence>
<reference evidence="3" key="1">
    <citation type="submission" date="2023-04" db="EMBL/GenBank/DDBJ databases">
        <title>Epidemiological investigation of Clostridium perfringens isolated from cattle.</title>
        <authorList>
            <person name="Tian R."/>
        </authorList>
    </citation>
    <scope>NUCLEOTIDE SEQUENCE</scope>
    <source>
        <strain evidence="3">ZWCP172</strain>
    </source>
</reference>
<dbReference type="RefSeq" id="WP_279857489.1">
    <property type="nucleotide sequence ID" value="NZ_JARVUX010000002.1"/>
</dbReference>
<name>A0AAP4A6R3_CLOPF</name>
<dbReference type="Proteomes" id="UP001222958">
    <property type="component" value="Unassembled WGS sequence"/>
</dbReference>
<keyword evidence="2" id="KW-1133">Transmembrane helix</keyword>
<dbReference type="EMBL" id="JARVUX010000002">
    <property type="protein sequence ID" value="MDH2335998.1"/>
    <property type="molecule type" value="Genomic_DNA"/>
</dbReference>
<feature type="transmembrane region" description="Helical" evidence="2">
    <location>
        <begin position="454"/>
        <end position="473"/>
    </location>
</feature>
<proteinExistence type="predicted"/>
<keyword evidence="1" id="KW-0175">Coiled coil</keyword>
<organism evidence="3 4">
    <name type="scientific">Clostridium perfringens</name>
    <dbReference type="NCBI Taxonomy" id="1502"/>
    <lineage>
        <taxon>Bacteria</taxon>
        <taxon>Bacillati</taxon>
        <taxon>Bacillota</taxon>
        <taxon>Clostridia</taxon>
        <taxon>Eubacteriales</taxon>
        <taxon>Clostridiaceae</taxon>
        <taxon>Clostridium</taxon>
    </lineage>
</organism>
<feature type="transmembrane region" description="Helical" evidence="2">
    <location>
        <begin position="519"/>
        <end position="536"/>
    </location>
</feature>
<evidence type="ECO:0000256" key="1">
    <source>
        <dbReference type="SAM" id="Coils"/>
    </source>
</evidence>
<gene>
    <name evidence="3" type="ORF">QDQ28_07315</name>
</gene>
<feature type="transmembrane region" description="Helical" evidence="2">
    <location>
        <begin position="421"/>
        <end position="442"/>
    </location>
</feature>
<keyword evidence="2" id="KW-0812">Transmembrane</keyword>
<feature type="transmembrane region" description="Helical" evidence="2">
    <location>
        <begin position="398"/>
        <end position="415"/>
    </location>
</feature>
<accession>A0AAP4A6R3</accession>